<dbReference type="InterPro" id="IPR036188">
    <property type="entry name" value="FAD/NAD-bd_sf"/>
</dbReference>
<dbReference type="Proteomes" id="UP000219072">
    <property type="component" value="Unassembled WGS sequence"/>
</dbReference>
<dbReference type="RefSeq" id="WP_097229049.1">
    <property type="nucleotide sequence ID" value="NZ_OCNE01000001.1"/>
</dbReference>
<evidence type="ECO:0000259" key="1">
    <source>
        <dbReference type="Pfam" id="PF01593"/>
    </source>
</evidence>
<reference evidence="2 3" key="1">
    <citation type="submission" date="2017-09" db="EMBL/GenBank/DDBJ databases">
        <authorList>
            <person name="Ehlers B."/>
            <person name="Leendertz F.H."/>
        </authorList>
    </citation>
    <scope>NUCLEOTIDE SEQUENCE [LARGE SCALE GENOMIC DNA]</scope>
    <source>
        <strain evidence="2 3">CGMCC 4.7095</strain>
    </source>
</reference>
<protein>
    <submittedName>
        <fullName evidence="2">Phytoene dehydrogenase-related protein</fullName>
    </submittedName>
</protein>
<sequence length="484" mass="50510">MTADGPVVVVGAGMGAMAAAARLATAGRAVVVLERAETHGGALGRLTRDGFAFDTGPGLLQLPAVWRDLFLKTAPRGRGRPPGELADRVDLREVTDPAVEHRFDDGRVARLPGLSPGGVRRALDGVWGAGAGERWGALLGRARGAWEESRRPLFEEPLTSTARRDALHAERYPARRRGVVRRRAPSLAEMARAELGDPALASLLTATAEEYGLDPARAPADAAVLAYVEQTFGTWYPVGGMRALADALRERCEARGVAFRFGAEVAGVLAAGERVAGVRLAGGETVAADAVVWGAPRAGVRAVGQSRFTLFLALDGARPPGTAHRTLLHAPRRGTPAVRVLRPDDATLRPGPDVETAVVSAPAPAHGADGLDWSDAALVARWRERLLTATERAGLGLRERVRWSECRTPLDVQRETGAPGGIIAPPALAGADGAFLAAPNSGRLAGLYRVGAAAHPGGGLPHVGMSGALAAGLIVEGPDWRGSY</sequence>
<dbReference type="EMBL" id="OCNE01000001">
    <property type="protein sequence ID" value="SOD58715.1"/>
    <property type="molecule type" value="Genomic_DNA"/>
</dbReference>
<dbReference type="GO" id="GO:0015108">
    <property type="term" value="F:chloride transmembrane transporter activity"/>
    <property type="evidence" value="ECO:0007669"/>
    <property type="project" value="InterPro"/>
</dbReference>
<accession>A0A286DIY8</accession>
<dbReference type="Pfam" id="PF01593">
    <property type="entry name" value="Amino_oxidase"/>
    <property type="match status" value="1"/>
</dbReference>
<dbReference type="InterPro" id="IPR002937">
    <property type="entry name" value="Amino_oxidase"/>
</dbReference>
<dbReference type="Gene3D" id="3.50.50.60">
    <property type="entry name" value="FAD/NAD(P)-binding domain"/>
    <property type="match status" value="2"/>
</dbReference>
<evidence type="ECO:0000313" key="2">
    <source>
        <dbReference type="EMBL" id="SOD58715.1"/>
    </source>
</evidence>
<organism evidence="2 3">
    <name type="scientific">Streptomyces zhaozhouensis</name>
    <dbReference type="NCBI Taxonomy" id="1300267"/>
    <lineage>
        <taxon>Bacteria</taxon>
        <taxon>Bacillati</taxon>
        <taxon>Actinomycetota</taxon>
        <taxon>Actinomycetes</taxon>
        <taxon>Kitasatosporales</taxon>
        <taxon>Streptomycetaceae</taxon>
        <taxon>Streptomyces</taxon>
    </lineage>
</organism>
<gene>
    <name evidence="2" type="ORF">SAMN06297387_101288</name>
</gene>
<dbReference type="AlphaFoldDB" id="A0A286DIY8"/>
<dbReference type="GO" id="GO:0016491">
    <property type="term" value="F:oxidoreductase activity"/>
    <property type="evidence" value="ECO:0007669"/>
    <property type="project" value="InterPro"/>
</dbReference>
<proteinExistence type="predicted"/>
<dbReference type="PANTHER" id="PTHR43734">
    <property type="entry name" value="PHYTOENE DESATURASE"/>
    <property type="match status" value="1"/>
</dbReference>
<dbReference type="GO" id="GO:0016020">
    <property type="term" value="C:membrane"/>
    <property type="evidence" value="ECO:0007669"/>
    <property type="project" value="InterPro"/>
</dbReference>
<keyword evidence="3" id="KW-1185">Reference proteome</keyword>
<name>A0A286DIY8_9ACTN</name>
<dbReference type="PANTHER" id="PTHR43734:SF1">
    <property type="entry name" value="PHYTOENE DESATURASE"/>
    <property type="match status" value="1"/>
</dbReference>
<dbReference type="PRINTS" id="PR00762">
    <property type="entry name" value="CLCHANNEL"/>
</dbReference>
<dbReference type="SUPFAM" id="SSF51905">
    <property type="entry name" value="FAD/NAD(P)-binding domain"/>
    <property type="match status" value="1"/>
</dbReference>
<dbReference type="OrthoDB" id="9774675at2"/>
<feature type="domain" description="Amine oxidase" evidence="1">
    <location>
        <begin position="17"/>
        <end position="298"/>
    </location>
</feature>
<dbReference type="InterPro" id="IPR001807">
    <property type="entry name" value="ClC"/>
</dbReference>
<evidence type="ECO:0000313" key="3">
    <source>
        <dbReference type="Proteomes" id="UP000219072"/>
    </source>
</evidence>